<feature type="transmembrane region" description="Helical" evidence="1">
    <location>
        <begin position="62"/>
        <end position="84"/>
    </location>
</feature>
<evidence type="ECO:0000313" key="2">
    <source>
        <dbReference type="EMBL" id="MDQ0362173.1"/>
    </source>
</evidence>
<organism evidence="2 3">
    <name type="scientific">Breznakia pachnodae</name>
    <dbReference type="NCBI Taxonomy" id="265178"/>
    <lineage>
        <taxon>Bacteria</taxon>
        <taxon>Bacillati</taxon>
        <taxon>Bacillota</taxon>
        <taxon>Erysipelotrichia</taxon>
        <taxon>Erysipelotrichales</taxon>
        <taxon>Erysipelotrichaceae</taxon>
        <taxon>Breznakia</taxon>
    </lineage>
</organism>
<keyword evidence="1" id="KW-0472">Membrane</keyword>
<evidence type="ECO:0000313" key="3">
    <source>
        <dbReference type="Proteomes" id="UP001230220"/>
    </source>
</evidence>
<sequence length="401" mass="45794">MENKELENIEQQSTTHLCINLPDDVVNNLELKKEEEATLLIRDNALVIKLKNKRKGLQSISLLWFLIPSLIMSIAFFAFFYYQGYDQVALTGTDDISIATSVIVLGLVSGMLCFIYFFIKGKKGKIVTTTKDIYWRNFPAILISFMIVIASSLLFFFWLMGLLFGGITFDLITSTFLFLVITSIINYVMIYMAITLTPSLLTNILIFTIIAGVGIAMITNGEQQWWQHNFSFLGTPDATRAWSFNITLIFSAFLLMALIDYLFVILQKAYPKSKRLTILRVLLILVALNFGAVGLFPYNEMKLFQMIHDQVAHMLVYLIIILIVALRWLLPTISKDFLKLSYVIAFGLIVATVLWLVVGYFSLTAFELIAFILAFTWLFLLIQQLREMAENANKVFDITLE</sequence>
<feature type="transmembrane region" description="Helical" evidence="1">
    <location>
        <begin position="310"/>
        <end position="330"/>
    </location>
</feature>
<evidence type="ECO:0000256" key="1">
    <source>
        <dbReference type="SAM" id="Phobius"/>
    </source>
</evidence>
<protein>
    <submittedName>
        <fullName evidence="2">Membrane protein</fullName>
    </submittedName>
</protein>
<dbReference type="Proteomes" id="UP001230220">
    <property type="component" value="Unassembled WGS sequence"/>
</dbReference>
<feature type="transmembrane region" description="Helical" evidence="1">
    <location>
        <begin position="363"/>
        <end position="382"/>
    </location>
</feature>
<comment type="caution">
    <text evidence="2">The sequence shown here is derived from an EMBL/GenBank/DDBJ whole genome shotgun (WGS) entry which is preliminary data.</text>
</comment>
<feature type="transmembrane region" description="Helical" evidence="1">
    <location>
        <begin position="140"/>
        <end position="165"/>
    </location>
</feature>
<feature type="transmembrane region" description="Helical" evidence="1">
    <location>
        <begin position="278"/>
        <end position="298"/>
    </location>
</feature>
<feature type="transmembrane region" description="Helical" evidence="1">
    <location>
        <begin position="200"/>
        <end position="221"/>
    </location>
</feature>
<dbReference type="Pfam" id="PF06197">
    <property type="entry name" value="DUF998"/>
    <property type="match status" value="1"/>
</dbReference>
<keyword evidence="1" id="KW-0812">Transmembrane</keyword>
<dbReference type="EMBL" id="JAUSUR010000005">
    <property type="protein sequence ID" value="MDQ0362173.1"/>
    <property type="molecule type" value="Genomic_DNA"/>
</dbReference>
<dbReference type="RefSeq" id="WP_307409538.1">
    <property type="nucleotide sequence ID" value="NZ_JAUSUR010000005.1"/>
</dbReference>
<keyword evidence="3" id="KW-1185">Reference proteome</keyword>
<reference evidence="2 3" key="1">
    <citation type="submission" date="2023-07" db="EMBL/GenBank/DDBJ databases">
        <title>Genomic Encyclopedia of Type Strains, Phase IV (KMG-IV): sequencing the most valuable type-strain genomes for metagenomic binning, comparative biology and taxonomic classification.</title>
        <authorList>
            <person name="Goeker M."/>
        </authorList>
    </citation>
    <scope>NUCLEOTIDE SEQUENCE [LARGE SCALE GENOMIC DNA]</scope>
    <source>
        <strain evidence="2 3">DSM 16784</strain>
    </source>
</reference>
<name>A0ABU0E5L0_9FIRM</name>
<keyword evidence="1" id="KW-1133">Transmembrane helix</keyword>
<gene>
    <name evidence="2" type="ORF">J2S15_002926</name>
</gene>
<dbReference type="InterPro" id="IPR009339">
    <property type="entry name" value="DUF998"/>
</dbReference>
<accession>A0ABU0E5L0</accession>
<feature type="transmembrane region" description="Helical" evidence="1">
    <location>
        <begin position="241"/>
        <end position="266"/>
    </location>
</feature>
<feature type="transmembrane region" description="Helical" evidence="1">
    <location>
        <begin position="337"/>
        <end position="357"/>
    </location>
</feature>
<feature type="transmembrane region" description="Helical" evidence="1">
    <location>
        <begin position="171"/>
        <end position="193"/>
    </location>
</feature>
<feature type="transmembrane region" description="Helical" evidence="1">
    <location>
        <begin position="96"/>
        <end position="119"/>
    </location>
</feature>
<proteinExistence type="predicted"/>